<dbReference type="AlphaFoldDB" id="A0A084WUQ3"/>
<feature type="transmembrane region" description="Helical" evidence="16">
    <location>
        <begin position="228"/>
        <end position="248"/>
    </location>
</feature>
<feature type="transmembrane region" description="Helical" evidence="16">
    <location>
        <begin position="374"/>
        <end position="399"/>
    </location>
</feature>
<dbReference type="OrthoDB" id="6581954at2759"/>
<dbReference type="EnsemblMetazoa" id="ASIC022194-RA">
    <property type="protein sequence ID" value="ASIC022194-PA"/>
    <property type="gene ID" value="ASIC022194"/>
</dbReference>
<evidence type="ECO:0000256" key="16">
    <source>
        <dbReference type="SAM" id="Phobius"/>
    </source>
</evidence>
<feature type="transmembrane region" description="Helical" evidence="16">
    <location>
        <begin position="277"/>
        <end position="298"/>
    </location>
</feature>
<dbReference type="InterPro" id="IPR037272">
    <property type="entry name" value="SNS_sf"/>
</dbReference>
<evidence type="ECO:0000256" key="15">
    <source>
        <dbReference type="RuleBase" id="RU003732"/>
    </source>
</evidence>
<keyword evidence="12" id="KW-0739">Sodium transport</keyword>
<proteinExistence type="inferred from homology"/>
<evidence type="ECO:0000256" key="11">
    <source>
        <dbReference type="ARBA" id="ARBA00023180"/>
    </source>
</evidence>
<dbReference type="PROSITE" id="PS50267">
    <property type="entry name" value="NA_NEUROTRAN_SYMP_3"/>
    <property type="match status" value="1"/>
</dbReference>
<keyword evidence="4 15" id="KW-0812">Transmembrane</keyword>
<dbReference type="PANTHER" id="PTHR11616:SF321">
    <property type="entry name" value="SODIUM-DEPENDENT NUTRIENT AMINO ACID TRANSPORTER 1-RELATED"/>
    <property type="match status" value="1"/>
</dbReference>
<keyword evidence="11" id="KW-0325">Glycoprotein</keyword>
<feature type="binding site" evidence="14">
    <location>
        <position position="44"/>
    </location>
    <ligand>
        <name>Na(+)</name>
        <dbReference type="ChEBI" id="CHEBI:29101"/>
        <label>2</label>
    </ligand>
</feature>
<keyword evidence="14" id="KW-0479">Metal-binding</keyword>
<dbReference type="STRING" id="74873.A0A084WUQ3"/>
<dbReference type="PROSITE" id="PS00610">
    <property type="entry name" value="NA_NEUROTRAN_SYMP_1"/>
    <property type="match status" value="1"/>
</dbReference>
<feature type="binding site" evidence="14">
    <location>
        <position position="284"/>
    </location>
    <ligand>
        <name>Na(+)</name>
        <dbReference type="ChEBI" id="CHEBI:29101"/>
        <label>1</label>
    </ligand>
</feature>
<dbReference type="GO" id="GO:0005283">
    <property type="term" value="F:amino acid:sodium symporter activity"/>
    <property type="evidence" value="ECO:0007669"/>
    <property type="project" value="TreeGrafter"/>
</dbReference>
<evidence type="ECO:0000256" key="6">
    <source>
        <dbReference type="ARBA" id="ARBA00022970"/>
    </source>
</evidence>
<evidence type="ECO:0000256" key="7">
    <source>
        <dbReference type="ARBA" id="ARBA00022989"/>
    </source>
</evidence>
<dbReference type="GO" id="GO:0015179">
    <property type="term" value="F:L-amino acid transmembrane transporter activity"/>
    <property type="evidence" value="ECO:0007669"/>
    <property type="project" value="TreeGrafter"/>
</dbReference>
<evidence type="ECO:0000256" key="1">
    <source>
        <dbReference type="ARBA" id="ARBA00004141"/>
    </source>
</evidence>
<dbReference type="GO" id="GO:0089718">
    <property type="term" value="P:amino acid import across plasma membrane"/>
    <property type="evidence" value="ECO:0007669"/>
    <property type="project" value="TreeGrafter"/>
</dbReference>
<feature type="binding site" evidence="14">
    <location>
        <position position="387"/>
    </location>
    <ligand>
        <name>Na(+)</name>
        <dbReference type="ChEBI" id="CHEBI:29101"/>
        <label>1</label>
    </ligand>
</feature>
<evidence type="ECO:0000256" key="10">
    <source>
        <dbReference type="ARBA" id="ARBA00023136"/>
    </source>
</evidence>
<dbReference type="EMBL" id="KE525423">
    <property type="protein sequence ID" value="KFB53947.1"/>
    <property type="molecule type" value="Genomic_DNA"/>
</dbReference>
<evidence type="ECO:0000256" key="3">
    <source>
        <dbReference type="ARBA" id="ARBA00022448"/>
    </source>
</evidence>
<gene>
    <name evidence="17" type="ORF">ZHAS_00022194</name>
</gene>
<dbReference type="GO" id="GO:0005886">
    <property type="term" value="C:plasma membrane"/>
    <property type="evidence" value="ECO:0007669"/>
    <property type="project" value="TreeGrafter"/>
</dbReference>
<keyword evidence="10 16" id="KW-0472">Membrane</keyword>
<comment type="function">
    <text evidence="13">Unusual broad substrate spectrum amino acid:sodium cotransporter that promotes absorption of the D isomers of essential amino acids. Neutral amino acids are the preferred substrates, especially methionine and phenylalanine.</text>
</comment>
<evidence type="ECO:0000256" key="5">
    <source>
        <dbReference type="ARBA" id="ARBA00022847"/>
    </source>
</evidence>
<evidence type="ECO:0000256" key="14">
    <source>
        <dbReference type="PIRSR" id="PIRSR600175-1"/>
    </source>
</evidence>
<evidence type="ECO:0000313" key="19">
    <source>
        <dbReference type="Proteomes" id="UP000030765"/>
    </source>
</evidence>
<keyword evidence="3 15" id="KW-0813">Transport</keyword>
<feature type="transmembrane region" description="Helical" evidence="16">
    <location>
        <begin position="310"/>
        <end position="331"/>
    </location>
</feature>
<name>A0A084WUQ3_ANOSI</name>
<evidence type="ECO:0000256" key="8">
    <source>
        <dbReference type="ARBA" id="ARBA00023053"/>
    </source>
</evidence>
<dbReference type="VEuPathDB" id="VectorBase:ASIC022194"/>
<comment type="similarity">
    <text evidence="2 15">Belongs to the sodium:neurotransmitter symporter (SNF) (TC 2.A.22) family.</text>
</comment>
<reference evidence="18" key="2">
    <citation type="submission" date="2020-05" db="UniProtKB">
        <authorList>
            <consortium name="EnsemblMetazoa"/>
        </authorList>
    </citation>
    <scope>IDENTIFICATION</scope>
</reference>
<comment type="subcellular location">
    <subcellularLocation>
        <location evidence="1">Membrane</location>
        <topology evidence="1">Multi-pass membrane protein</topology>
    </subcellularLocation>
</comment>
<dbReference type="SUPFAM" id="SSF161070">
    <property type="entry name" value="SNF-like"/>
    <property type="match status" value="1"/>
</dbReference>
<dbReference type="NCBIfam" id="NF037979">
    <property type="entry name" value="Na_transp"/>
    <property type="match status" value="1"/>
</dbReference>
<dbReference type="Proteomes" id="UP000030765">
    <property type="component" value="Unassembled WGS sequence"/>
</dbReference>
<dbReference type="PROSITE" id="PS00754">
    <property type="entry name" value="NA_NEUROTRAN_SYMP_2"/>
    <property type="match status" value="1"/>
</dbReference>
<keyword evidence="6" id="KW-0029">Amino-acid transport</keyword>
<feature type="transmembrane region" description="Helical" evidence="16">
    <location>
        <begin position="196"/>
        <end position="219"/>
    </location>
</feature>
<sequence>MYSILYETHHINGISIAIASPTTPVREKWTSNIEFTLSCIAYSVGFGNIWKFPYTALDNGGGAFLVPYLVVLFVIGRPLYYLEMAMGQFCSRGCVKIYDMAPAMRGVGIGQSIAMLVAISYYTPVLAITLRYLLLSFSSELPWSKCDQSWSRCIDSDFRGSVESSFSNASEVRRNVSAELFFTEKIMHRSSLDEGLGWPSVELVLCLLACWLILAIILIKGVRSTGKAAYFLAIFPYVIIFILLAHALSLEGSLKGILFFLTPKWETLFTAKVWMEAVTQCFFSLSICFGGIIAYSSFNNFSNNVYRDAMIISWLDTFTSIVIGCIVFGVLGNLAHVTHKDSIQTLVREGAGLTFMAYPDAIAKFEFCPQLFSILFFLMFFIVGIGSNLGAVTSVITAIRDRCPTLANWKIVLGVSLTMCSVSVVYLTPGGLDLLEVLDTYGAKYVTLTLAFFEIVTFAWIYGVDRVCRDIKFMLRRETTLFWRICWGLLAPALVAIIMVVSFIDHVSLKVPVVYNVSGWLLYAFAILQLPLWAIYAIHIQEEKGWRAKVAAAFHPTRSWGPENDAIREQYSVMEDKINEQAGLRRRRLAHMLHRKLFH</sequence>
<feature type="binding site" evidence="14">
    <location>
        <position position="48"/>
    </location>
    <ligand>
        <name>Na(+)</name>
        <dbReference type="ChEBI" id="CHEBI:29101"/>
        <label>1</label>
    </ligand>
</feature>
<keyword evidence="8 14" id="KW-0915">Sodium</keyword>
<reference evidence="17 19" key="1">
    <citation type="journal article" date="2014" name="BMC Genomics">
        <title>Genome sequence of Anopheles sinensis provides insight into genetics basis of mosquito competence for malaria parasites.</title>
        <authorList>
            <person name="Zhou D."/>
            <person name="Zhang D."/>
            <person name="Ding G."/>
            <person name="Shi L."/>
            <person name="Hou Q."/>
            <person name="Ye Y."/>
            <person name="Xu Y."/>
            <person name="Zhou H."/>
            <person name="Xiong C."/>
            <person name="Li S."/>
            <person name="Yu J."/>
            <person name="Hong S."/>
            <person name="Yu X."/>
            <person name="Zou P."/>
            <person name="Chen C."/>
            <person name="Chang X."/>
            <person name="Wang W."/>
            <person name="Lv Y."/>
            <person name="Sun Y."/>
            <person name="Ma L."/>
            <person name="Shen B."/>
            <person name="Zhu C."/>
        </authorList>
    </citation>
    <scope>NUCLEOTIDE SEQUENCE [LARGE SCALE GENOMIC DNA]</scope>
</reference>
<accession>A0A084WUQ3</accession>
<feature type="transmembrane region" description="Helical" evidence="16">
    <location>
        <begin position="481"/>
        <end position="504"/>
    </location>
</feature>
<dbReference type="InterPro" id="IPR000175">
    <property type="entry name" value="Na/ntran_symport"/>
</dbReference>
<organism evidence="17">
    <name type="scientific">Anopheles sinensis</name>
    <name type="common">Mosquito</name>
    <dbReference type="NCBI Taxonomy" id="74873"/>
    <lineage>
        <taxon>Eukaryota</taxon>
        <taxon>Metazoa</taxon>
        <taxon>Ecdysozoa</taxon>
        <taxon>Arthropoda</taxon>
        <taxon>Hexapoda</taxon>
        <taxon>Insecta</taxon>
        <taxon>Pterygota</taxon>
        <taxon>Neoptera</taxon>
        <taxon>Endopterygota</taxon>
        <taxon>Diptera</taxon>
        <taxon>Nematocera</taxon>
        <taxon>Culicoidea</taxon>
        <taxon>Culicidae</taxon>
        <taxon>Anophelinae</taxon>
        <taxon>Anopheles</taxon>
    </lineage>
</organism>
<evidence type="ECO:0000256" key="12">
    <source>
        <dbReference type="ARBA" id="ARBA00023201"/>
    </source>
</evidence>
<keyword evidence="9" id="KW-0406">Ion transport</keyword>
<dbReference type="VEuPathDB" id="VectorBase:ASIS023654"/>
<dbReference type="CDD" id="cd10324">
    <property type="entry name" value="SLC6sbd"/>
    <property type="match status" value="1"/>
</dbReference>
<dbReference type="PANTHER" id="PTHR11616">
    <property type="entry name" value="SODIUM/CHLORIDE DEPENDENT TRANSPORTER"/>
    <property type="match status" value="1"/>
</dbReference>
<dbReference type="EMBL" id="ATLV01027104">
    <property type="status" value="NOT_ANNOTATED_CDS"/>
    <property type="molecule type" value="Genomic_DNA"/>
</dbReference>
<protein>
    <recommendedName>
        <fullName evidence="15">Transporter</fullName>
    </recommendedName>
</protein>
<feature type="transmembrane region" description="Helical" evidence="16">
    <location>
        <begin position="441"/>
        <end position="461"/>
    </location>
</feature>
<feature type="transmembrane region" description="Helical" evidence="16">
    <location>
        <begin position="411"/>
        <end position="429"/>
    </location>
</feature>
<keyword evidence="7 16" id="KW-1133">Transmembrane helix</keyword>
<evidence type="ECO:0000313" key="18">
    <source>
        <dbReference type="EnsemblMetazoa" id="ASIC022194-PA"/>
    </source>
</evidence>
<evidence type="ECO:0000256" key="2">
    <source>
        <dbReference type="ARBA" id="ARBA00006459"/>
    </source>
</evidence>
<keyword evidence="5 15" id="KW-0769">Symport</keyword>
<feature type="transmembrane region" description="Helical" evidence="16">
    <location>
        <begin position="62"/>
        <end position="82"/>
    </location>
</feature>
<keyword evidence="19" id="KW-1185">Reference proteome</keyword>
<evidence type="ECO:0000313" key="17">
    <source>
        <dbReference type="EMBL" id="KFB53947.1"/>
    </source>
</evidence>
<dbReference type="PRINTS" id="PR00176">
    <property type="entry name" value="NANEUSMPORT"/>
</dbReference>
<dbReference type="OMA" id="LFTAKVW"/>
<dbReference type="Pfam" id="PF00209">
    <property type="entry name" value="SNF"/>
    <property type="match status" value="1"/>
</dbReference>
<dbReference type="GO" id="GO:0046872">
    <property type="term" value="F:metal ion binding"/>
    <property type="evidence" value="ECO:0007669"/>
    <property type="project" value="UniProtKB-KW"/>
</dbReference>
<evidence type="ECO:0000256" key="4">
    <source>
        <dbReference type="ARBA" id="ARBA00022692"/>
    </source>
</evidence>
<feature type="transmembrane region" description="Helical" evidence="16">
    <location>
        <begin position="113"/>
        <end position="134"/>
    </location>
</feature>
<feature type="transmembrane region" description="Helical" evidence="16">
    <location>
        <begin position="520"/>
        <end position="539"/>
    </location>
</feature>
<evidence type="ECO:0000256" key="9">
    <source>
        <dbReference type="ARBA" id="ARBA00023065"/>
    </source>
</evidence>
<evidence type="ECO:0000256" key="13">
    <source>
        <dbReference type="ARBA" id="ARBA00037785"/>
    </source>
</evidence>